<dbReference type="GO" id="GO:0005524">
    <property type="term" value="F:ATP binding"/>
    <property type="evidence" value="ECO:0007669"/>
    <property type="project" value="UniProtKB-KW"/>
</dbReference>
<reference evidence="7" key="1">
    <citation type="submission" date="2019-09" db="EMBL/GenBank/DDBJ databases">
        <authorList>
            <person name="Needham M D."/>
        </authorList>
    </citation>
    <scope>NUCLEOTIDE SEQUENCE</scope>
</reference>
<dbReference type="Pfam" id="PF00270">
    <property type="entry name" value="DEAD"/>
    <property type="match status" value="1"/>
</dbReference>
<dbReference type="PANTHER" id="PTHR18934:SF91">
    <property type="entry name" value="PRE-MRNA-SPLICING FACTOR ATP-DEPENDENT RNA HELICASE PRP16"/>
    <property type="match status" value="1"/>
</dbReference>
<dbReference type="SMART" id="SM00487">
    <property type="entry name" value="DEXDc"/>
    <property type="match status" value="1"/>
</dbReference>
<keyword evidence="1" id="KW-0547">Nucleotide-binding</keyword>
<dbReference type="SUPFAM" id="SSF52540">
    <property type="entry name" value="P-loop containing nucleoside triphosphate hydrolases"/>
    <property type="match status" value="1"/>
</dbReference>
<dbReference type="InterPro" id="IPR001650">
    <property type="entry name" value="Helicase_C-like"/>
</dbReference>
<feature type="domain" description="Helicase ATP-binding" evidence="5">
    <location>
        <begin position="640"/>
        <end position="841"/>
    </location>
</feature>
<feature type="domain" description="Helicase C-terminal" evidence="6">
    <location>
        <begin position="908"/>
        <end position="1101"/>
    </location>
</feature>
<dbReference type="GO" id="GO:0004386">
    <property type="term" value="F:helicase activity"/>
    <property type="evidence" value="ECO:0007669"/>
    <property type="project" value="UniProtKB-KW"/>
</dbReference>
<name>A0A5E8CKF1_9ZZZZ</name>
<organism evidence="7">
    <name type="scientific">seawater metagenome</name>
    <dbReference type="NCBI Taxonomy" id="1561972"/>
    <lineage>
        <taxon>unclassified sequences</taxon>
        <taxon>metagenomes</taxon>
        <taxon>ecological metagenomes</taxon>
    </lineage>
</organism>
<dbReference type="CDD" id="cd18791">
    <property type="entry name" value="SF2_C_RHA"/>
    <property type="match status" value="1"/>
</dbReference>
<dbReference type="SMART" id="SM00490">
    <property type="entry name" value="HELICc"/>
    <property type="match status" value="1"/>
</dbReference>
<dbReference type="PROSITE" id="PS51192">
    <property type="entry name" value="HELICASE_ATP_BIND_1"/>
    <property type="match status" value="1"/>
</dbReference>
<dbReference type="Pfam" id="PF00271">
    <property type="entry name" value="Helicase_C"/>
    <property type="match status" value="1"/>
</dbReference>
<dbReference type="EMBL" id="CABVLZ010000003">
    <property type="protein sequence ID" value="VVU95164.1"/>
    <property type="molecule type" value="Genomic_DNA"/>
</dbReference>
<keyword evidence="2" id="KW-0378">Hydrolase</keyword>
<keyword evidence="3" id="KW-0347">Helicase</keyword>
<dbReference type="InterPro" id="IPR027417">
    <property type="entry name" value="P-loop_NTPase"/>
</dbReference>
<dbReference type="Gene3D" id="3.40.50.300">
    <property type="entry name" value="P-loop containing nucleotide triphosphate hydrolases"/>
    <property type="match status" value="2"/>
</dbReference>
<dbReference type="GO" id="GO:0003723">
    <property type="term" value="F:RNA binding"/>
    <property type="evidence" value="ECO:0007669"/>
    <property type="project" value="TreeGrafter"/>
</dbReference>
<dbReference type="GO" id="GO:0016787">
    <property type="term" value="F:hydrolase activity"/>
    <property type="evidence" value="ECO:0007669"/>
    <property type="project" value="UniProtKB-KW"/>
</dbReference>
<evidence type="ECO:0000259" key="5">
    <source>
        <dbReference type="PROSITE" id="PS51192"/>
    </source>
</evidence>
<sequence>MNFSFTRKFDELITELENKKYKFVDKIFQNTIKNIINQIFIVLNAQDKKFLFILTKDLIEEIAIRNNFDPTSDYYNQFYQNNFQDIKAIINLTLPYIDDANNYKNHKNLNFLNDLLQPKSTFNSDKIKTLTNNEFKFCNIAYDLLRYQENIWVPYEDIYNVLVNNYYALLHTLEVISGKLYVNWINIRPLSIDSFKNSKLYRKTLESYNDLKINPTLEQMKKYRGLYLGDIYNTIVQDFYLKIKKAKWLIYVSSSNGKLLLNISILNKIIPLQNILEKNNWDDLDFQERELLYRKWEKFKYIIQNKDDYGDYSNAIIAPLFKYLIVFFRTQYSKKQLLYELNPEFKKVLELQDDDDDENEKDLKKINDLSEIQLLDIIKDIDFQYIYDFLYESISNLEKTFYGKKIITYQNNIPTISNNPYVLNTDTNQEYNYPLMMKNLYNYGKSIYHNNYNENSDSKIFDWDTKFEFYQSMSKKCKIFFINKLFLKQPYQNWFSLQNNYKYVYPNDNNYSQYIKEIINQISSNILDLVFQNLIYKGILSEFHLDRPLTDENLMPTNYHEKNKYIKNKLKQRIFTPDNIKEFDNAYYFINQKKYKDITDLKIEKNKNYVKTNFYEFVCETKPYWFRFYAMDWICQIQFYHHYIHNRVMLVTGSTGQGKSTQVPKLLMYSLIMLDYKNDGKVVCTQPRIPPTVENAENISKQMAIPIKEYSNVYKENIRTGNYAIQFKHSQENHISKQYDSTYLRIVTDGTLFEEIVTNPLLKEKQFGQNINSFKYSDTNKYDIVIVDEAHEHNVNMDFILTVSKNSLYLNNSIRLIIISATIDEDEPIYRRYYREINDNILYPLNLGSDYTPNLNLNLVVEKKFVDRRYHISPPGKTTQHVIQDIYLKNIEFTNDDSKDSEIAQDESIQQALRVTRSDPNGEILLFSIGVGEIKAIVTKLNILLPPGNVALPYYGTMNMKYKFIIQKIDKEIVNIRNKREDIANEWGTTFISNKSVPTGIYKRAIIVATNVAEASITIPRLKYVIDNGFAKVSKYDIHTKTDSLVIEKISEASRMQRRGRVGRLADGIVYYMYPKGAREQVLPKYNITNQNISLQLYKLLQANTYFNKEGNYEKSKNELLILDPLLDPNIYPNFNNNYQILLNPPKKSEFEIFDFNKRKYETVQKKEFFIFESNLYQIIAKQFILNGSPLTWTYSESIFFSSYANNGIRKNFFNNYITGLNIEVLLDPNGVFYIIHPNETIFKRSILTGNIINRKELITKYLKEVNLIELFFELLIDKLLVVNISQKYNLPNNPNSYLQENLIYKKTILGQKIQEINSTLMLEEGYENVVAMSIPFGCREEIIILISMLKASNFSINDWIATNIKNPKILEFEPFFNIYGNELSDYITLYNIYTSFIKSFGNFKLFKIQQKSMSYLLDPIKNKFERLRKYFNEIRKKPDYDVLNPPTDKIPLDIYETLTNLSLQGNLYEESAFDKFFFEDESLSETLLKEIKDDKQVLDWCNTNYINYYTLIKFINVYYETVKNVMTINRNNEYYQEGKFEWFEKNLRSFDIWKSDNINDNIVKAFLLSSPYKIAIKNLSYGALNNSYLPLSYSNFQNQKPYIISTTFKGSSDLLSGVKYPFSVIFFDSKKEYPKSSTIIMNIISNIKIEWLIQLYPHIYNPIRLVFKPYSSNYKILYPDPEFIARFIAKAKNSFDINVLDNFSNSEATPILNEYYKTIKNAIKRM</sequence>
<dbReference type="InterPro" id="IPR014001">
    <property type="entry name" value="Helicase_ATP-bd"/>
</dbReference>
<evidence type="ECO:0008006" key="8">
    <source>
        <dbReference type="Google" id="ProtNLM"/>
    </source>
</evidence>
<evidence type="ECO:0000313" key="7">
    <source>
        <dbReference type="EMBL" id="VVU95164.1"/>
    </source>
</evidence>
<accession>A0A5E8CKF1</accession>
<protein>
    <recommendedName>
        <fullName evidence="8">Helicase conserved C-terminal domain</fullName>
    </recommendedName>
</protein>
<dbReference type="InterPro" id="IPR011545">
    <property type="entry name" value="DEAD/DEAH_box_helicase_dom"/>
</dbReference>
<proteinExistence type="predicted"/>
<evidence type="ECO:0000256" key="3">
    <source>
        <dbReference type="ARBA" id="ARBA00022806"/>
    </source>
</evidence>
<evidence type="ECO:0000256" key="4">
    <source>
        <dbReference type="ARBA" id="ARBA00022840"/>
    </source>
</evidence>
<gene>
    <name evidence="7" type="ORF">CPAV1605_889</name>
</gene>
<evidence type="ECO:0000256" key="1">
    <source>
        <dbReference type="ARBA" id="ARBA00022741"/>
    </source>
</evidence>
<evidence type="ECO:0000259" key="6">
    <source>
        <dbReference type="PROSITE" id="PS51194"/>
    </source>
</evidence>
<dbReference type="CDD" id="cd17917">
    <property type="entry name" value="DEXHc_RHA-like"/>
    <property type="match status" value="1"/>
</dbReference>
<keyword evidence="4" id="KW-0067">ATP-binding</keyword>
<evidence type="ECO:0000256" key="2">
    <source>
        <dbReference type="ARBA" id="ARBA00022801"/>
    </source>
</evidence>
<dbReference type="PROSITE" id="PS51194">
    <property type="entry name" value="HELICASE_CTER"/>
    <property type="match status" value="1"/>
</dbReference>
<dbReference type="PANTHER" id="PTHR18934">
    <property type="entry name" value="ATP-DEPENDENT RNA HELICASE"/>
    <property type="match status" value="1"/>
</dbReference>